<dbReference type="InterPro" id="IPR006390">
    <property type="entry name" value="DHP_synth_dom"/>
</dbReference>
<evidence type="ECO:0000313" key="11">
    <source>
        <dbReference type="Proteomes" id="UP000239366"/>
    </source>
</evidence>
<dbReference type="InterPro" id="IPR011005">
    <property type="entry name" value="Dihydropteroate_synth-like_sf"/>
</dbReference>
<evidence type="ECO:0000256" key="6">
    <source>
        <dbReference type="ARBA" id="ARBA00022723"/>
    </source>
</evidence>
<proteinExistence type="predicted"/>
<dbReference type="Proteomes" id="UP000239366">
    <property type="component" value="Unassembled WGS sequence"/>
</dbReference>
<comment type="caution">
    <text evidence="10">The sequence shown here is derived from an EMBL/GenBank/DDBJ whole genome shotgun (WGS) entry which is preliminary data.</text>
</comment>
<comment type="catalytic activity">
    <reaction evidence="1">
        <text>(7,8-dihydropterin-6-yl)methyl diphosphate + 4-aminobenzoate = 7,8-dihydropteroate + diphosphate</text>
        <dbReference type="Rhea" id="RHEA:19949"/>
        <dbReference type="ChEBI" id="CHEBI:17836"/>
        <dbReference type="ChEBI" id="CHEBI:17839"/>
        <dbReference type="ChEBI" id="CHEBI:33019"/>
        <dbReference type="ChEBI" id="CHEBI:72950"/>
        <dbReference type="EC" id="2.5.1.15"/>
    </reaction>
</comment>
<organism evidence="10 11">
    <name type="scientific">Aureicoccus marinus</name>
    <dbReference type="NCBI Taxonomy" id="754435"/>
    <lineage>
        <taxon>Bacteria</taxon>
        <taxon>Pseudomonadati</taxon>
        <taxon>Bacteroidota</taxon>
        <taxon>Flavobacteriia</taxon>
        <taxon>Flavobacteriales</taxon>
        <taxon>Flavobacteriaceae</taxon>
        <taxon>Aureicoccus</taxon>
    </lineage>
</organism>
<protein>
    <recommendedName>
        <fullName evidence="4">dihydropteroate synthase</fullName>
        <ecNumber evidence="4">2.5.1.15</ecNumber>
    </recommendedName>
</protein>
<gene>
    <name evidence="10" type="ORF">BST99_01160</name>
</gene>
<evidence type="ECO:0000256" key="4">
    <source>
        <dbReference type="ARBA" id="ARBA00012458"/>
    </source>
</evidence>
<accession>A0A2S7T4G0</accession>
<keyword evidence="7" id="KW-0460">Magnesium</keyword>
<dbReference type="EC" id="2.5.1.15" evidence="4"/>
<evidence type="ECO:0000256" key="7">
    <source>
        <dbReference type="ARBA" id="ARBA00022842"/>
    </source>
</evidence>
<dbReference type="Gene3D" id="3.20.20.20">
    <property type="entry name" value="Dihydropteroate synthase-like"/>
    <property type="match status" value="1"/>
</dbReference>
<dbReference type="RefSeq" id="WP_105000176.1">
    <property type="nucleotide sequence ID" value="NZ_MQVX01000001.1"/>
</dbReference>
<comment type="cofactor">
    <cofactor evidence="2">
        <name>Mg(2+)</name>
        <dbReference type="ChEBI" id="CHEBI:18420"/>
    </cofactor>
</comment>
<evidence type="ECO:0000256" key="1">
    <source>
        <dbReference type="ARBA" id="ARBA00000012"/>
    </source>
</evidence>
<keyword evidence="8" id="KW-0289">Folate biosynthesis</keyword>
<keyword evidence="5" id="KW-0808">Transferase</keyword>
<dbReference type="InterPro" id="IPR000489">
    <property type="entry name" value="Pterin-binding_dom"/>
</dbReference>
<dbReference type="PROSITE" id="PS50972">
    <property type="entry name" value="PTERIN_BINDING"/>
    <property type="match status" value="1"/>
</dbReference>
<evidence type="ECO:0000256" key="5">
    <source>
        <dbReference type="ARBA" id="ARBA00022679"/>
    </source>
</evidence>
<dbReference type="NCBIfam" id="TIGR01496">
    <property type="entry name" value="DHPS"/>
    <property type="match status" value="1"/>
</dbReference>
<feature type="domain" description="Pterin-binding" evidence="9">
    <location>
        <begin position="15"/>
        <end position="267"/>
    </location>
</feature>
<name>A0A2S7T4G0_9FLAO</name>
<dbReference type="GO" id="GO:0046654">
    <property type="term" value="P:tetrahydrofolate biosynthetic process"/>
    <property type="evidence" value="ECO:0007669"/>
    <property type="project" value="TreeGrafter"/>
</dbReference>
<evidence type="ECO:0000256" key="3">
    <source>
        <dbReference type="ARBA" id="ARBA00004763"/>
    </source>
</evidence>
<dbReference type="GO" id="GO:0004156">
    <property type="term" value="F:dihydropteroate synthase activity"/>
    <property type="evidence" value="ECO:0007669"/>
    <property type="project" value="UniProtKB-EC"/>
</dbReference>
<dbReference type="EMBL" id="MQVX01000001">
    <property type="protein sequence ID" value="PQJ14544.1"/>
    <property type="molecule type" value="Genomic_DNA"/>
</dbReference>
<dbReference type="PANTHER" id="PTHR20941:SF1">
    <property type="entry name" value="FOLIC ACID SYNTHESIS PROTEIN FOL1"/>
    <property type="match status" value="1"/>
</dbReference>
<evidence type="ECO:0000313" key="10">
    <source>
        <dbReference type="EMBL" id="PQJ14544.1"/>
    </source>
</evidence>
<keyword evidence="6" id="KW-0479">Metal-binding</keyword>
<dbReference type="Pfam" id="PF00809">
    <property type="entry name" value="Pterin_bind"/>
    <property type="match status" value="1"/>
</dbReference>
<dbReference type="SUPFAM" id="SSF51717">
    <property type="entry name" value="Dihydropteroate synthetase-like"/>
    <property type="match status" value="1"/>
</dbReference>
<evidence type="ECO:0000256" key="2">
    <source>
        <dbReference type="ARBA" id="ARBA00001946"/>
    </source>
</evidence>
<sequence length="276" mass="30656">MQINCRGQLVDLSEPQVMGILNRTPDSFYASSRSNALSELLTQAEKMVKEDALFLDIGGYSSRPGADHVSEEEEIQRVIPAIKALRKAFPKTFLSIDTFRSAVAEAAVQAGADLINDISGGQQDPRIWEVVQKQQVPYVAMHMRGTPQNMQQQTQYEDLFKEIALYFSQLKTKAASLGINDLILDPGFGFAKTREQNFELLNQLELFRSLGLPLLIGLSRKSMIYKTLDTTAEHALNGTTALHTVALLKGASILRTHDVAEARECVRLVQELGQFS</sequence>
<reference evidence="11" key="1">
    <citation type="submission" date="2016-11" db="EMBL/GenBank/DDBJ databases">
        <title>Trade-off between light-utilization and light-protection in marine flavobacteria.</title>
        <authorList>
            <person name="Kumagai Y."/>
            <person name="Yoshizawa S."/>
            <person name="Kogure K."/>
        </authorList>
    </citation>
    <scope>NUCLEOTIDE SEQUENCE [LARGE SCALE GENOMIC DNA]</scope>
    <source>
        <strain evidence="11">SG-18</strain>
    </source>
</reference>
<dbReference type="CDD" id="cd00739">
    <property type="entry name" value="DHPS"/>
    <property type="match status" value="1"/>
</dbReference>
<dbReference type="GO" id="GO:0005829">
    <property type="term" value="C:cytosol"/>
    <property type="evidence" value="ECO:0007669"/>
    <property type="project" value="TreeGrafter"/>
</dbReference>
<comment type="pathway">
    <text evidence="3">Cofactor biosynthesis; tetrahydrofolate biosynthesis; 7,8-dihydrofolate from 2-amino-4-hydroxy-6-hydroxymethyl-7,8-dihydropteridine diphosphate and 4-aminobenzoate: step 1/2.</text>
</comment>
<dbReference type="PANTHER" id="PTHR20941">
    <property type="entry name" value="FOLATE SYNTHESIS PROTEINS"/>
    <property type="match status" value="1"/>
</dbReference>
<dbReference type="InterPro" id="IPR045031">
    <property type="entry name" value="DHP_synth-like"/>
</dbReference>
<keyword evidence="11" id="KW-1185">Reference proteome</keyword>
<evidence type="ECO:0000256" key="8">
    <source>
        <dbReference type="ARBA" id="ARBA00022909"/>
    </source>
</evidence>
<dbReference type="OrthoDB" id="9811744at2"/>
<evidence type="ECO:0000259" key="9">
    <source>
        <dbReference type="PROSITE" id="PS50972"/>
    </source>
</evidence>
<dbReference type="AlphaFoldDB" id="A0A2S7T4G0"/>
<dbReference type="GO" id="GO:0046872">
    <property type="term" value="F:metal ion binding"/>
    <property type="evidence" value="ECO:0007669"/>
    <property type="project" value="UniProtKB-KW"/>
</dbReference>
<dbReference type="GO" id="GO:0046656">
    <property type="term" value="P:folic acid biosynthetic process"/>
    <property type="evidence" value="ECO:0007669"/>
    <property type="project" value="UniProtKB-KW"/>
</dbReference>